<gene>
    <name evidence="9" type="ORF">GFSPODELE1_LOCUS9396</name>
</gene>
<evidence type="ECO:0000313" key="10">
    <source>
        <dbReference type="Proteomes" id="UP001497453"/>
    </source>
</evidence>
<protein>
    <recommendedName>
        <fullName evidence="8">Prenyltransferase alpha-alpha toroid domain-containing protein</fullName>
    </recommendedName>
</protein>
<dbReference type="Gene3D" id="1.50.10.20">
    <property type="match status" value="1"/>
</dbReference>
<sequence length="360" mass="40018">MSGSELPKLARVAHAGHCNRCLSALPSSHIQIDASRLAIGFYCFGTLDLLGSIYEKTKEIEREGWREWLWHQQTSGIHGTGFKPSSYMTQDRPYGTDPEEYSEYDTPHLIMTYTAILSLAILRDDFEQLDRNGIVRFLQACQREDGSFTSFPNGGESDLRQVYCAFAISSMLDDWSGVDVDRAVSFIQQCSSHEGGYGQQPTGEALGGTTYCALASLYLAPSVSDLHAPNPHVTTDERRRTIRWLLQNQASSGGFSGRTNKDADACYCFWCGASLHVSETLWTGPPSSRISPVVNSNLGVLAKPPKIVRIHITPTFHLPRWLSSLWRMQIPVGNFQDLTRCGIRPKTLLTGSDNMSLCIQ</sequence>
<evidence type="ECO:0000313" key="9">
    <source>
        <dbReference type="EMBL" id="CAL1713644.1"/>
    </source>
</evidence>
<organism evidence="9 10">
    <name type="scientific">Somion occarium</name>
    <dbReference type="NCBI Taxonomy" id="3059160"/>
    <lineage>
        <taxon>Eukaryota</taxon>
        <taxon>Fungi</taxon>
        <taxon>Dikarya</taxon>
        <taxon>Basidiomycota</taxon>
        <taxon>Agaricomycotina</taxon>
        <taxon>Agaricomycetes</taxon>
        <taxon>Polyporales</taxon>
        <taxon>Cerrenaceae</taxon>
        <taxon>Somion</taxon>
    </lineage>
</organism>
<keyword evidence="3" id="KW-0637">Prenyltransferase</keyword>
<dbReference type="EMBL" id="OZ037950">
    <property type="protein sequence ID" value="CAL1713644.1"/>
    <property type="molecule type" value="Genomic_DNA"/>
</dbReference>
<comment type="similarity">
    <text evidence="2">Belongs to the protein prenyltransferase subunit beta family.</text>
</comment>
<keyword evidence="4" id="KW-0808">Transferase</keyword>
<evidence type="ECO:0000259" key="8">
    <source>
        <dbReference type="Pfam" id="PF00432"/>
    </source>
</evidence>
<name>A0ABP1E2A8_9APHY</name>
<evidence type="ECO:0000256" key="2">
    <source>
        <dbReference type="ARBA" id="ARBA00010497"/>
    </source>
</evidence>
<evidence type="ECO:0000256" key="7">
    <source>
        <dbReference type="ARBA" id="ARBA00022833"/>
    </source>
</evidence>
<dbReference type="PANTHER" id="PTHR11774">
    <property type="entry name" value="GERANYLGERANYL TRANSFERASE TYPE BETA SUBUNIT"/>
    <property type="match status" value="1"/>
</dbReference>
<evidence type="ECO:0000256" key="3">
    <source>
        <dbReference type="ARBA" id="ARBA00022602"/>
    </source>
</evidence>
<evidence type="ECO:0000256" key="4">
    <source>
        <dbReference type="ARBA" id="ARBA00022679"/>
    </source>
</evidence>
<keyword evidence="7" id="KW-0862">Zinc</keyword>
<comment type="cofactor">
    <cofactor evidence="1">
        <name>Zn(2+)</name>
        <dbReference type="ChEBI" id="CHEBI:29105"/>
    </cofactor>
</comment>
<dbReference type="InterPro" id="IPR001330">
    <property type="entry name" value="Prenyltrans"/>
</dbReference>
<keyword evidence="6" id="KW-0677">Repeat</keyword>
<dbReference type="Proteomes" id="UP001497453">
    <property type="component" value="Chromosome 7"/>
</dbReference>
<keyword evidence="10" id="KW-1185">Reference proteome</keyword>
<evidence type="ECO:0000256" key="6">
    <source>
        <dbReference type="ARBA" id="ARBA00022737"/>
    </source>
</evidence>
<keyword evidence="5" id="KW-0479">Metal-binding</keyword>
<proteinExistence type="inferred from homology"/>
<dbReference type="Pfam" id="PF00432">
    <property type="entry name" value="Prenyltrans"/>
    <property type="match status" value="1"/>
</dbReference>
<dbReference type="InterPro" id="IPR008930">
    <property type="entry name" value="Terpenoid_cyclase/PrenylTrfase"/>
</dbReference>
<dbReference type="SUPFAM" id="SSF48239">
    <property type="entry name" value="Terpenoid cyclases/Protein prenyltransferases"/>
    <property type="match status" value="1"/>
</dbReference>
<evidence type="ECO:0000256" key="1">
    <source>
        <dbReference type="ARBA" id="ARBA00001947"/>
    </source>
</evidence>
<accession>A0ABP1E2A8</accession>
<dbReference type="PANTHER" id="PTHR11774:SF4">
    <property type="entry name" value="GERANYLGERANYL TRANSFERASE TYPE-1 SUBUNIT BETA"/>
    <property type="match status" value="1"/>
</dbReference>
<feature type="domain" description="Prenyltransferase alpha-alpha toroid" evidence="8">
    <location>
        <begin position="9"/>
        <end position="279"/>
    </location>
</feature>
<evidence type="ECO:0000256" key="5">
    <source>
        <dbReference type="ARBA" id="ARBA00022723"/>
    </source>
</evidence>
<reference evidence="10" key="1">
    <citation type="submission" date="2024-04" db="EMBL/GenBank/DDBJ databases">
        <authorList>
            <person name="Shaw F."/>
            <person name="Minotto A."/>
        </authorList>
    </citation>
    <scope>NUCLEOTIDE SEQUENCE [LARGE SCALE GENOMIC DNA]</scope>
</reference>
<dbReference type="InterPro" id="IPR045089">
    <property type="entry name" value="PGGT1B-like"/>
</dbReference>